<dbReference type="AlphaFoldDB" id="A0A0F8YDK8"/>
<proteinExistence type="predicted"/>
<feature type="non-terminal residue" evidence="1">
    <location>
        <position position="79"/>
    </location>
</feature>
<name>A0A0F8YDK8_9ZZZZ</name>
<dbReference type="EMBL" id="LAZR01057575">
    <property type="protein sequence ID" value="KKK71780.1"/>
    <property type="molecule type" value="Genomic_DNA"/>
</dbReference>
<gene>
    <name evidence="1" type="ORF">LCGC14_2910510</name>
</gene>
<evidence type="ECO:0000313" key="1">
    <source>
        <dbReference type="EMBL" id="KKK71780.1"/>
    </source>
</evidence>
<reference evidence="1" key="1">
    <citation type="journal article" date="2015" name="Nature">
        <title>Complex archaea that bridge the gap between prokaryotes and eukaryotes.</title>
        <authorList>
            <person name="Spang A."/>
            <person name="Saw J.H."/>
            <person name="Jorgensen S.L."/>
            <person name="Zaremba-Niedzwiedzka K."/>
            <person name="Martijn J."/>
            <person name="Lind A.E."/>
            <person name="van Eijk R."/>
            <person name="Schleper C."/>
            <person name="Guy L."/>
            <person name="Ettema T.J."/>
        </authorList>
    </citation>
    <scope>NUCLEOTIDE SEQUENCE</scope>
</reference>
<comment type="caution">
    <text evidence="1">The sequence shown here is derived from an EMBL/GenBank/DDBJ whole genome shotgun (WGS) entry which is preliminary data.</text>
</comment>
<protein>
    <submittedName>
        <fullName evidence="1">Uncharacterized protein</fullName>
    </submittedName>
</protein>
<accession>A0A0F8YDK8</accession>
<sequence length="79" mass="9124">MDIGFKYKGSHYYIDVQPSMMNLQNTVFTLYDLGKIEQIKIDQSEKELAKIELKESKSSLDMLILLIIPARGLDVERTD</sequence>
<organism evidence="1">
    <name type="scientific">marine sediment metagenome</name>
    <dbReference type="NCBI Taxonomy" id="412755"/>
    <lineage>
        <taxon>unclassified sequences</taxon>
        <taxon>metagenomes</taxon>
        <taxon>ecological metagenomes</taxon>
    </lineage>
</organism>